<evidence type="ECO:0000313" key="2">
    <source>
        <dbReference type="Proteomes" id="UP000271031"/>
    </source>
</evidence>
<dbReference type="Proteomes" id="UP000271031">
    <property type="component" value="Unassembled WGS sequence"/>
</dbReference>
<organism evidence="1 2">
    <name type="scientific">Brevibacillus fluminis</name>
    <dbReference type="NCBI Taxonomy" id="511487"/>
    <lineage>
        <taxon>Bacteria</taxon>
        <taxon>Bacillati</taxon>
        <taxon>Bacillota</taxon>
        <taxon>Bacilli</taxon>
        <taxon>Bacillales</taxon>
        <taxon>Paenibacillaceae</taxon>
        <taxon>Brevibacillus</taxon>
    </lineage>
</organism>
<reference evidence="1 2" key="1">
    <citation type="submission" date="2018-10" db="EMBL/GenBank/DDBJ databases">
        <title>Phylogenomics of Brevibacillus.</title>
        <authorList>
            <person name="Dunlap C."/>
        </authorList>
    </citation>
    <scope>NUCLEOTIDE SEQUENCE [LARGE SCALE GENOMIC DNA]</scope>
    <source>
        <strain evidence="1 2">JCM 15716</strain>
    </source>
</reference>
<dbReference type="Pfam" id="PF14595">
    <property type="entry name" value="Thioredoxin_9"/>
    <property type="match status" value="1"/>
</dbReference>
<keyword evidence="2" id="KW-1185">Reference proteome</keyword>
<comment type="caution">
    <text evidence="1">The sequence shown here is derived from an EMBL/GenBank/DDBJ whole genome shotgun (WGS) entry which is preliminary data.</text>
</comment>
<dbReference type="SUPFAM" id="SSF52833">
    <property type="entry name" value="Thioredoxin-like"/>
    <property type="match status" value="1"/>
</dbReference>
<dbReference type="Gene3D" id="3.40.30.10">
    <property type="entry name" value="Glutaredoxin"/>
    <property type="match status" value="1"/>
</dbReference>
<gene>
    <name evidence="1" type="ORF">EDM56_02555</name>
</gene>
<accession>A0A3M8DUR8</accession>
<name>A0A3M8DUR8_9BACL</name>
<dbReference type="OrthoDB" id="6120799at2"/>
<proteinExistence type="predicted"/>
<protein>
    <submittedName>
        <fullName evidence="1">Thioredoxin family protein</fullName>
    </submittedName>
</protein>
<dbReference type="EMBL" id="RHHQ01000004">
    <property type="protein sequence ID" value="RNB91654.1"/>
    <property type="molecule type" value="Genomic_DNA"/>
</dbReference>
<evidence type="ECO:0000313" key="1">
    <source>
        <dbReference type="EMBL" id="RNB91654.1"/>
    </source>
</evidence>
<dbReference type="AlphaFoldDB" id="A0A3M8DUR8"/>
<dbReference type="InterPro" id="IPR036249">
    <property type="entry name" value="Thioredoxin-like_sf"/>
</dbReference>
<dbReference type="RefSeq" id="WP_122916317.1">
    <property type="nucleotide sequence ID" value="NZ_RHHQ01000004.1"/>
</dbReference>
<sequence>MSKNVTDKLGKGLKPAAFIDSMEKNKETFLNWYESFAWEQEEDQKFFQSLQFRDDLRCLILAAEWCGDVVRNVPVVLKALEETGMPVEILVMEDHLDTMDQYLTMGGRSIPVVIIADTGGYVLGTWGPRPKHVQEVMVAFKQANPDRNAADYEENIKVARSEMLKQYGEGTGYQTVIVKELRDLLSSF</sequence>